<dbReference type="GO" id="GO:0006047">
    <property type="term" value="P:UDP-N-acetylglucosamine metabolic process"/>
    <property type="evidence" value="ECO:0007669"/>
    <property type="project" value="TreeGrafter"/>
</dbReference>
<evidence type="ECO:0000259" key="2">
    <source>
        <dbReference type="PROSITE" id="PS51464"/>
    </source>
</evidence>
<dbReference type="PROSITE" id="PS51464">
    <property type="entry name" value="SIS"/>
    <property type="match status" value="1"/>
</dbReference>
<keyword evidence="1" id="KW-1133">Transmembrane helix</keyword>
<feature type="transmembrane region" description="Helical" evidence="1">
    <location>
        <begin position="195"/>
        <end position="213"/>
    </location>
</feature>
<dbReference type="PANTHER" id="PTHR10937:SF14">
    <property type="entry name" value="FRUCTOSELYSINE 6-PHOSPHATE DEGLYCASE"/>
    <property type="match status" value="1"/>
</dbReference>
<dbReference type="AlphaFoldDB" id="A0A926DHF4"/>
<dbReference type="CDD" id="cd05710">
    <property type="entry name" value="SIS_1"/>
    <property type="match status" value="1"/>
</dbReference>
<dbReference type="Gene3D" id="3.40.50.12570">
    <property type="match status" value="1"/>
</dbReference>
<protein>
    <submittedName>
        <fullName evidence="3">SIS domain-containing protein</fullName>
    </submittedName>
</protein>
<comment type="caution">
    <text evidence="3">The sequence shown here is derived from an EMBL/GenBank/DDBJ whole genome shotgun (WGS) entry which is preliminary data.</text>
</comment>
<keyword evidence="1" id="KW-0812">Transmembrane</keyword>
<dbReference type="Gene3D" id="3.40.50.10490">
    <property type="entry name" value="Glucose-6-phosphate isomerase like protein, domain 1"/>
    <property type="match status" value="1"/>
</dbReference>
<dbReference type="RefSeq" id="WP_249280525.1">
    <property type="nucleotide sequence ID" value="NZ_JACRSS010000003.1"/>
</dbReference>
<keyword evidence="1" id="KW-0472">Membrane</keyword>
<dbReference type="GO" id="GO:0006002">
    <property type="term" value="P:fructose 6-phosphate metabolic process"/>
    <property type="evidence" value="ECO:0007669"/>
    <property type="project" value="TreeGrafter"/>
</dbReference>
<dbReference type="Gene3D" id="1.10.10.2240">
    <property type="match status" value="1"/>
</dbReference>
<gene>
    <name evidence="3" type="ORF">H8693_07885</name>
</gene>
<dbReference type="Proteomes" id="UP000617951">
    <property type="component" value="Unassembled WGS sequence"/>
</dbReference>
<dbReference type="InterPro" id="IPR035488">
    <property type="entry name" value="FrlB_SIS"/>
</dbReference>
<accession>A0A926DHF4</accession>
<dbReference type="InterPro" id="IPR001347">
    <property type="entry name" value="SIS_dom"/>
</dbReference>
<evidence type="ECO:0000313" key="4">
    <source>
        <dbReference type="Proteomes" id="UP000617951"/>
    </source>
</evidence>
<proteinExistence type="predicted"/>
<feature type="transmembrane region" description="Helical" evidence="1">
    <location>
        <begin position="293"/>
        <end position="312"/>
    </location>
</feature>
<dbReference type="SUPFAM" id="SSF53697">
    <property type="entry name" value="SIS domain"/>
    <property type="match status" value="1"/>
</dbReference>
<name>A0A926DHF4_9FIRM</name>
<dbReference type="InterPro" id="IPR024713">
    <property type="entry name" value="Fructosamine_deglycase_FrlB"/>
</dbReference>
<dbReference type="InterPro" id="IPR046348">
    <property type="entry name" value="SIS_dom_sf"/>
</dbReference>
<dbReference type="PANTHER" id="PTHR10937">
    <property type="entry name" value="GLUCOSAMINE--FRUCTOSE-6-PHOSPHATE AMINOTRANSFERASE, ISOMERIZING"/>
    <property type="match status" value="1"/>
</dbReference>
<reference evidence="3" key="1">
    <citation type="submission" date="2020-08" db="EMBL/GenBank/DDBJ databases">
        <title>Genome public.</title>
        <authorList>
            <person name="Liu C."/>
            <person name="Sun Q."/>
        </authorList>
    </citation>
    <scope>NUCLEOTIDE SEQUENCE</scope>
    <source>
        <strain evidence="3">NSJ-63</strain>
    </source>
</reference>
<keyword evidence="4" id="KW-1185">Reference proteome</keyword>
<feature type="domain" description="SIS" evidence="2">
    <location>
        <begin position="15"/>
        <end position="167"/>
    </location>
</feature>
<dbReference type="PIRSF" id="PIRSF009290">
    <property type="entry name" value="FrlB"/>
    <property type="match status" value="1"/>
</dbReference>
<dbReference type="Pfam" id="PF01380">
    <property type="entry name" value="SIS"/>
    <property type="match status" value="1"/>
</dbReference>
<evidence type="ECO:0000313" key="3">
    <source>
        <dbReference type="EMBL" id="MBC8538853.1"/>
    </source>
</evidence>
<dbReference type="GO" id="GO:0097367">
    <property type="term" value="F:carbohydrate derivative binding"/>
    <property type="evidence" value="ECO:0007669"/>
    <property type="project" value="InterPro"/>
</dbReference>
<organism evidence="3 4">
    <name type="scientific">Guopingia tenuis</name>
    <dbReference type="NCBI Taxonomy" id="2763656"/>
    <lineage>
        <taxon>Bacteria</taxon>
        <taxon>Bacillati</taxon>
        <taxon>Bacillota</taxon>
        <taxon>Clostridia</taxon>
        <taxon>Christensenellales</taxon>
        <taxon>Christensenellaceae</taxon>
        <taxon>Guopingia</taxon>
    </lineage>
</organism>
<dbReference type="GO" id="GO:0006487">
    <property type="term" value="P:protein N-linked glycosylation"/>
    <property type="evidence" value="ECO:0007669"/>
    <property type="project" value="TreeGrafter"/>
</dbReference>
<sequence length="330" mass="37679">MKKERMAEIQAAIHAVEEKKTINHVYLVGCGASFAVFKPVEFYLNRETEMPTTAITANEFNYATPKSLGEESVVVTCSHSGSTPETVAATKLAREKGALVISFMDIAAAGAPLEKEADISFHYEWGDDIDMSDGKEASLYYFMFGLLKEFNGEEAAKYEKAMEDIHKVGAVVAKNRKDWDQRANNYARAHKRFDGVYYTMASGSSYGAVYIYSMCLMMEMQWLKSQAIHSGEYFHGPFEMTDFDTPFIIVKGVDDCRYLDERAEAFCRKFCDDVLTIDCAEFDMMDMAETSKVYYANIVLTAVLRLHASWLADYRGHMFTVRRYMWRMEY</sequence>
<dbReference type="EMBL" id="JACRSS010000003">
    <property type="protein sequence ID" value="MBC8538853.1"/>
    <property type="molecule type" value="Genomic_DNA"/>
</dbReference>
<dbReference type="GO" id="GO:0004360">
    <property type="term" value="F:glutamine-fructose-6-phosphate transaminase (isomerizing) activity"/>
    <property type="evidence" value="ECO:0007669"/>
    <property type="project" value="TreeGrafter"/>
</dbReference>
<evidence type="ECO:0000256" key="1">
    <source>
        <dbReference type="SAM" id="Phobius"/>
    </source>
</evidence>